<organism evidence="3 4">
    <name type="scientific">Phoxinus phoxinus</name>
    <name type="common">Eurasian minnow</name>
    <dbReference type="NCBI Taxonomy" id="58324"/>
    <lineage>
        <taxon>Eukaryota</taxon>
        <taxon>Metazoa</taxon>
        <taxon>Chordata</taxon>
        <taxon>Craniata</taxon>
        <taxon>Vertebrata</taxon>
        <taxon>Euteleostomi</taxon>
        <taxon>Actinopterygii</taxon>
        <taxon>Neopterygii</taxon>
        <taxon>Teleostei</taxon>
        <taxon>Ostariophysi</taxon>
        <taxon>Cypriniformes</taxon>
        <taxon>Leuciscidae</taxon>
        <taxon>Phoxininae</taxon>
        <taxon>Phoxinus</taxon>
    </lineage>
</organism>
<dbReference type="AlphaFoldDB" id="A0AAN9CCT9"/>
<feature type="region of interest" description="Disordered" evidence="2">
    <location>
        <begin position="269"/>
        <end position="293"/>
    </location>
</feature>
<sequence>MSFDRNMAFQKGMELYRKDLGVDLPDERTIAMRLSDVYEDAESETRAMDALEKELDMREERLKEREKKVEIKEKKIKRAKAAHEEKLQENEAIDRDLQAEASDQAQTRIYEQNIRKLQAEYDAFMEKKKEWEKREAKKSGKNTLKSKCQAVEVREEMAGMREAQEQEKKKLLEEYKQSDLENLQLTRQLVQQRALLTSICAGIKELKLQQAEEEMQAEELPDSQIAAGIQKVFDRLTGGHERASHITDPIQQLDMIGGFHRLASAAAFQNSGNASRTKTKANKSKKCLRKNKK</sequence>
<keyword evidence="4" id="KW-1185">Reference proteome</keyword>
<evidence type="ECO:0000256" key="1">
    <source>
        <dbReference type="SAM" id="Coils"/>
    </source>
</evidence>
<proteinExistence type="predicted"/>
<accession>A0AAN9CCT9</accession>
<protein>
    <submittedName>
        <fullName evidence="3">Uncharacterized protein</fullName>
    </submittedName>
</protein>
<feature type="compositionally biased region" description="Basic residues" evidence="2">
    <location>
        <begin position="277"/>
        <end position="293"/>
    </location>
</feature>
<gene>
    <name evidence="3" type="ORF">R3I93_020685</name>
</gene>
<keyword evidence="1" id="KW-0175">Coiled coil</keyword>
<evidence type="ECO:0000256" key="2">
    <source>
        <dbReference type="SAM" id="MobiDB-lite"/>
    </source>
</evidence>
<feature type="coiled-coil region" evidence="1">
    <location>
        <begin position="34"/>
        <end position="188"/>
    </location>
</feature>
<evidence type="ECO:0000313" key="4">
    <source>
        <dbReference type="Proteomes" id="UP001364617"/>
    </source>
</evidence>
<reference evidence="3 4" key="1">
    <citation type="submission" date="2024-02" db="EMBL/GenBank/DDBJ databases">
        <title>Chromosome-level genome assembly of the Eurasian Minnow (Phoxinus phoxinus).</title>
        <authorList>
            <person name="Oriowo T.O."/>
            <person name="Martin S."/>
            <person name="Stange M."/>
            <person name="Chrysostomakis Y."/>
            <person name="Brown T."/>
            <person name="Winkler S."/>
            <person name="Kukowka S."/>
            <person name="Myers E.W."/>
            <person name="Bohne A."/>
        </authorList>
    </citation>
    <scope>NUCLEOTIDE SEQUENCE [LARGE SCALE GENOMIC DNA]</scope>
    <source>
        <strain evidence="3">ZFMK-TIS-60720</strain>
        <tissue evidence="3">Whole Organism</tissue>
    </source>
</reference>
<dbReference type="Proteomes" id="UP001364617">
    <property type="component" value="Unassembled WGS sequence"/>
</dbReference>
<name>A0AAN9CCT9_9TELE</name>
<dbReference type="EMBL" id="JAYKXH010000022">
    <property type="protein sequence ID" value="KAK7128161.1"/>
    <property type="molecule type" value="Genomic_DNA"/>
</dbReference>
<comment type="caution">
    <text evidence="3">The sequence shown here is derived from an EMBL/GenBank/DDBJ whole genome shotgun (WGS) entry which is preliminary data.</text>
</comment>
<evidence type="ECO:0000313" key="3">
    <source>
        <dbReference type="EMBL" id="KAK7128161.1"/>
    </source>
</evidence>